<comment type="caution">
    <text evidence="2">The sequence shown here is derived from an EMBL/GenBank/DDBJ whole genome shotgun (WGS) entry which is preliminary data.</text>
</comment>
<evidence type="ECO:0000256" key="1">
    <source>
        <dbReference type="SAM" id="Phobius"/>
    </source>
</evidence>
<sequence>MSHPQEGEDAAGPWWKRLGWFVILWLGGVAAVSLVGLVIRGVLIG</sequence>
<proteinExistence type="predicted"/>
<keyword evidence="1" id="KW-0472">Membrane</keyword>
<accession>A0A9X2HCE4</accession>
<keyword evidence="3" id="KW-1185">Reference proteome</keyword>
<reference evidence="2" key="1">
    <citation type="submission" date="2022-03" db="EMBL/GenBank/DDBJ databases">
        <title>Aurantimonas Liuensis sp. Nov., isolated from the hadal seawater of the Mariana Trench.</title>
        <authorList>
            <person name="Liu R."/>
        </authorList>
    </citation>
    <scope>NUCLEOTIDE SEQUENCE</scope>
    <source>
        <strain evidence="2">LRZ36</strain>
    </source>
</reference>
<gene>
    <name evidence="2" type="ORF">MJ956_04340</name>
</gene>
<keyword evidence="1" id="KW-1133">Transmembrane helix</keyword>
<evidence type="ECO:0000313" key="2">
    <source>
        <dbReference type="EMBL" id="MCP3054374.1"/>
    </source>
</evidence>
<name>A0A9X2HCE4_9HYPH</name>
<evidence type="ECO:0000313" key="3">
    <source>
        <dbReference type="Proteomes" id="UP001155220"/>
    </source>
</evidence>
<dbReference type="AlphaFoldDB" id="A0A9X2HCE4"/>
<keyword evidence="1" id="KW-0812">Transmembrane</keyword>
<feature type="transmembrane region" description="Helical" evidence="1">
    <location>
        <begin position="20"/>
        <end position="43"/>
    </location>
</feature>
<protein>
    <submittedName>
        <fullName evidence="2">DUF2474 domain-containing protein</fullName>
    </submittedName>
</protein>
<dbReference type="EMBL" id="JALHBS010000026">
    <property type="protein sequence ID" value="MCP3054374.1"/>
    <property type="molecule type" value="Genomic_DNA"/>
</dbReference>
<dbReference type="RefSeq" id="WP_253963252.1">
    <property type="nucleotide sequence ID" value="NZ_JALHBS010000026.1"/>
</dbReference>
<dbReference type="InterPro" id="IPR018895">
    <property type="entry name" value="DUF2474"/>
</dbReference>
<dbReference type="Proteomes" id="UP001155220">
    <property type="component" value="Unassembled WGS sequence"/>
</dbReference>
<dbReference type="Pfam" id="PF10617">
    <property type="entry name" value="DUF2474"/>
    <property type="match status" value="1"/>
</dbReference>
<organism evidence="2 3">
    <name type="scientific">Aurantimonas marianensis</name>
    <dbReference type="NCBI Taxonomy" id="2920428"/>
    <lineage>
        <taxon>Bacteria</taxon>
        <taxon>Pseudomonadati</taxon>
        <taxon>Pseudomonadota</taxon>
        <taxon>Alphaproteobacteria</taxon>
        <taxon>Hyphomicrobiales</taxon>
        <taxon>Aurantimonadaceae</taxon>
        <taxon>Aurantimonas</taxon>
    </lineage>
</organism>